<feature type="binding site" evidence="9">
    <location>
        <position position="97"/>
    </location>
    <ligand>
        <name>substrate</name>
    </ligand>
</feature>
<dbReference type="NCBIfam" id="NF006875">
    <property type="entry name" value="PRK09372.1"/>
    <property type="match status" value="1"/>
</dbReference>
<dbReference type="NCBIfam" id="NF009134">
    <property type="entry name" value="PRK12487.1"/>
    <property type="match status" value="1"/>
</dbReference>
<proteinExistence type="inferred from homology"/>
<dbReference type="AlphaFoldDB" id="A0A9X1ZMF2"/>
<dbReference type="GO" id="GO:0051252">
    <property type="term" value="P:regulation of RNA metabolic process"/>
    <property type="evidence" value="ECO:0007669"/>
    <property type="project" value="InterPro"/>
</dbReference>
<evidence type="ECO:0000313" key="12">
    <source>
        <dbReference type="Proteomes" id="UP001139333"/>
    </source>
</evidence>
<protein>
    <recommendedName>
        <fullName evidence="10">4-hydroxy-4-methyl-2-oxoglutarate aldolase</fullName>
        <shortName evidence="10">HMG aldolase</shortName>
        <ecNumber evidence="10">4.1.1.112</ecNumber>
        <ecNumber evidence="10">4.1.3.17</ecNumber>
    </recommendedName>
    <alternativeName>
        <fullName evidence="10">Oxaloacetate decarboxylase</fullName>
    </alternativeName>
</protein>
<dbReference type="PANTHER" id="PTHR33254:SF4">
    <property type="entry name" value="4-HYDROXY-4-METHYL-2-OXOGLUTARATE ALDOLASE 3-RELATED"/>
    <property type="match status" value="1"/>
</dbReference>
<evidence type="ECO:0000256" key="1">
    <source>
        <dbReference type="ARBA" id="ARBA00001342"/>
    </source>
</evidence>
<dbReference type="EMBL" id="JAKIKP010000004">
    <property type="protein sequence ID" value="MCL1142575.1"/>
    <property type="molecule type" value="Genomic_DNA"/>
</dbReference>
<evidence type="ECO:0000256" key="10">
    <source>
        <dbReference type="RuleBase" id="RU004338"/>
    </source>
</evidence>
<name>A0A9X1ZMF2_9GAMM</name>
<evidence type="ECO:0000256" key="3">
    <source>
        <dbReference type="ARBA" id="ARBA00008621"/>
    </source>
</evidence>
<dbReference type="InterPro" id="IPR010203">
    <property type="entry name" value="RraA"/>
</dbReference>
<dbReference type="CDD" id="cd16841">
    <property type="entry name" value="RraA_family"/>
    <property type="match status" value="1"/>
</dbReference>
<dbReference type="EC" id="4.1.3.17" evidence="10"/>
<dbReference type="GO" id="GO:0008948">
    <property type="term" value="F:oxaloacetate decarboxylase activity"/>
    <property type="evidence" value="ECO:0007669"/>
    <property type="project" value="UniProtKB-EC"/>
</dbReference>
<feature type="binding site" evidence="9">
    <location>
        <position position="98"/>
    </location>
    <ligand>
        <name>Mg(2+)</name>
        <dbReference type="ChEBI" id="CHEBI:18420"/>
    </ligand>
</feature>
<dbReference type="InterPro" id="IPR005493">
    <property type="entry name" value="RraA/RraA-like"/>
</dbReference>
<evidence type="ECO:0000256" key="9">
    <source>
        <dbReference type="PIRSR" id="PIRSR605493-1"/>
    </source>
</evidence>
<evidence type="ECO:0000256" key="2">
    <source>
        <dbReference type="ARBA" id="ARBA00001968"/>
    </source>
</evidence>
<keyword evidence="9" id="KW-0460">Magnesium</keyword>
<comment type="catalytic activity">
    <reaction evidence="1 10">
        <text>4-hydroxy-4-methyl-2-oxoglutarate = 2 pyruvate</text>
        <dbReference type="Rhea" id="RHEA:22748"/>
        <dbReference type="ChEBI" id="CHEBI:15361"/>
        <dbReference type="ChEBI" id="CHEBI:58276"/>
        <dbReference type="EC" id="4.1.3.17"/>
    </reaction>
</comment>
<evidence type="ECO:0000313" key="11">
    <source>
        <dbReference type="EMBL" id="MCL1142575.1"/>
    </source>
</evidence>
<dbReference type="Proteomes" id="UP001139333">
    <property type="component" value="Unassembled WGS sequence"/>
</dbReference>
<comment type="function">
    <text evidence="7 10">Catalyzes the aldol cleavage of 4-hydroxy-4-methyl-2-oxoglutarate (HMG) into 2 molecules of pyruvate. Also contains a secondary oxaloacetate (OAA) decarboxylase activity due to the common pyruvate enolate transition state formed following C-C bond cleavage in the retro-aldol and decarboxylation reactions.</text>
</comment>
<sequence length="160" mass="17477">MLDLLPDLFDKYPQDLNLIQFPWKTYGQKTIFSGEVVTVKCFEDNSRVKELLAQPGKGKVLVVDGGGSLRRALLGDIIAQSAVDNHWEGIVIYGAIRDVAAINTMDIGVKALAPNPIKTNRKGLGTVDEPIELNNVLVHSGMMIYVDLNGVAVCDKKLTL</sequence>
<comment type="cofactor">
    <cofactor evidence="9">
        <name>Mg(2+)</name>
        <dbReference type="ChEBI" id="CHEBI:18420"/>
    </cofactor>
</comment>
<gene>
    <name evidence="11" type="ORF">L2672_07735</name>
</gene>
<evidence type="ECO:0000256" key="7">
    <source>
        <dbReference type="ARBA" id="ARBA00025046"/>
    </source>
</evidence>
<dbReference type="RefSeq" id="WP_248995252.1">
    <property type="nucleotide sequence ID" value="NZ_JAKIKP010000004.1"/>
</dbReference>
<reference evidence="11" key="1">
    <citation type="submission" date="2022-01" db="EMBL/GenBank/DDBJ databases">
        <title>Whole genome-based taxonomy of the Shewanellaceae.</title>
        <authorList>
            <person name="Martin-Rodriguez A.J."/>
        </authorList>
    </citation>
    <scope>NUCLEOTIDE SEQUENCE</scope>
    <source>
        <strain evidence="11">DSM 16422</strain>
    </source>
</reference>
<comment type="caution">
    <text evidence="11">The sequence shown here is derived from an EMBL/GenBank/DDBJ whole genome shotgun (WGS) entry which is preliminary data.</text>
</comment>
<comment type="catalytic activity">
    <reaction evidence="8 10">
        <text>oxaloacetate + H(+) = pyruvate + CO2</text>
        <dbReference type="Rhea" id="RHEA:15641"/>
        <dbReference type="ChEBI" id="CHEBI:15361"/>
        <dbReference type="ChEBI" id="CHEBI:15378"/>
        <dbReference type="ChEBI" id="CHEBI:16452"/>
        <dbReference type="ChEBI" id="CHEBI:16526"/>
        <dbReference type="EC" id="4.1.1.112"/>
    </reaction>
</comment>
<keyword evidence="5 9" id="KW-0479">Metal-binding</keyword>
<evidence type="ECO:0000256" key="4">
    <source>
        <dbReference type="ARBA" id="ARBA00011233"/>
    </source>
</evidence>
<dbReference type="NCBIfam" id="TIGR01935">
    <property type="entry name" value="NOT-MenG"/>
    <property type="match status" value="1"/>
</dbReference>
<dbReference type="GO" id="GO:0008428">
    <property type="term" value="F:ribonuclease inhibitor activity"/>
    <property type="evidence" value="ECO:0007669"/>
    <property type="project" value="InterPro"/>
</dbReference>
<evidence type="ECO:0000256" key="5">
    <source>
        <dbReference type="ARBA" id="ARBA00022723"/>
    </source>
</evidence>
<dbReference type="Pfam" id="PF03737">
    <property type="entry name" value="RraA-like"/>
    <property type="match status" value="1"/>
</dbReference>
<dbReference type="Gene3D" id="3.50.30.40">
    <property type="entry name" value="Ribonuclease E inhibitor RraA/RraA-like"/>
    <property type="match status" value="1"/>
</dbReference>
<organism evidence="11 12">
    <name type="scientific">Shewanella gaetbuli</name>
    <dbReference type="NCBI Taxonomy" id="220752"/>
    <lineage>
        <taxon>Bacteria</taxon>
        <taxon>Pseudomonadati</taxon>
        <taxon>Pseudomonadota</taxon>
        <taxon>Gammaproteobacteria</taxon>
        <taxon>Alteromonadales</taxon>
        <taxon>Shewanellaceae</taxon>
        <taxon>Shewanella</taxon>
    </lineage>
</organism>
<dbReference type="PANTHER" id="PTHR33254">
    <property type="entry name" value="4-HYDROXY-4-METHYL-2-OXOGLUTARATE ALDOLASE 3-RELATED"/>
    <property type="match status" value="1"/>
</dbReference>
<evidence type="ECO:0000256" key="6">
    <source>
        <dbReference type="ARBA" id="ARBA00023239"/>
    </source>
</evidence>
<dbReference type="SUPFAM" id="SSF89562">
    <property type="entry name" value="RraA-like"/>
    <property type="match status" value="1"/>
</dbReference>
<comment type="similarity">
    <text evidence="3 10">Belongs to the class II aldolase/RraA-like family.</text>
</comment>
<evidence type="ECO:0000256" key="8">
    <source>
        <dbReference type="ARBA" id="ARBA00047973"/>
    </source>
</evidence>
<dbReference type="GO" id="GO:0046872">
    <property type="term" value="F:metal ion binding"/>
    <property type="evidence" value="ECO:0007669"/>
    <property type="project" value="UniProtKB-KW"/>
</dbReference>
<keyword evidence="12" id="KW-1185">Reference proteome</keyword>
<dbReference type="InterPro" id="IPR036704">
    <property type="entry name" value="RraA/RraA-like_sf"/>
</dbReference>
<accession>A0A9X1ZMF2</accession>
<comment type="cofactor">
    <cofactor evidence="2 10">
        <name>a divalent metal cation</name>
        <dbReference type="ChEBI" id="CHEBI:60240"/>
    </cofactor>
</comment>
<comment type="subunit">
    <text evidence="4 10">Homotrimer.</text>
</comment>
<dbReference type="GO" id="GO:0047443">
    <property type="term" value="F:4-hydroxy-4-methyl-2-oxoglutarate aldolase activity"/>
    <property type="evidence" value="ECO:0007669"/>
    <property type="project" value="UniProtKB-EC"/>
</dbReference>
<keyword evidence="6 10" id="KW-0456">Lyase</keyword>
<feature type="binding site" evidence="9">
    <location>
        <begin position="75"/>
        <end position="78"/>
    </location>
    <ligand>
        <name>substrate</name>
    </ligand>
</feature>
<dbReference type="EC" id="4.1.1.112" evidence="10"/>